<gene>
    <name evidence="1" type="ORF">MM415B00170_0035</name>
</gene>
<dbReference type="EMBL" id="MT141575">
    <property type="protein sequence ID" value="QJA67726.1"/>
    <property type="molecule type" value="Genomic_DNA"/>
</dbReference>
<protein>
    <submittedName>
        <fullName evidence="1">Uncharacterized protein</fullName>
    </submittedName>
</protein>
<accession>A0A6M3JD13</accession>
<name>A0A6M3JD13_9ZZZZ</name>
<dbReference type="AlphaFoldDB" id="A0A6M3JD13"/>
<proteinExistence type="predicted"/>
<sequence>MELCGSKPKVTKKKGRRINNMECPHCKKEVFGPAFDVSDLYPSDEPEPTDTFLENLVAAKNGIIEQQQQLLSECLRLIEYWKKEYAALKGTKP</sequence>
<organism evidence="1">
    <name type="scientific">viral metagenome</name>
    <dbReference type="NCBI Taxonomy" id="1070528"/>
    <lineage>
        <taxon>unclassified sequences</taxon>
        <taxon>metagenomes</taxon>
        <taxon>organismal metagenomes</taxon>
    </lineage>
</organism>
<reference evidence="1" key="1">
    <citation type="submission" date="2020-03" db="EMBL/GenBank/DDBJ databases">
        <title>The deep terrestrial virosphere.</title>
        <authorList>
            <person name="Holmfeldt K."/>
            <person name="Nilsson E."/>
            <person name="Simone D."/>
            <person name="Lopez-Fernandez M."/>
            <person name="Wu X."/>
            <person name="de Brujin I."/>
            <person name="Lundin D."/>
            <person name="Andersson A."/>
            <person name="Bertilsson S."/>
            <person name="Dopson M."/>
        </authorList>
    </citation>
    <scope>NUCLEOTIDE SEQUENCE</scope>
    <source>
        <strain evidence="1">MM415B00170</strain>
    </source>
</reference>
<evidence type="ECO:0000313" key="1">
    <source>
        <dbReference type="EMBL" id="QJA67726.1"/>
    </source>
</evidence>